<feature type="region of interest" description="Disordered" evidence="3">
    <location>
        <begin position="77"/>
        <end position="110"/>
    </location>
</feature>
<dbReference type="InterPro" id="IPR008937">
    <property type="entry name" value="Ras-like_GEF"/>
</dbReference>
<reference evidence="5" key="1">
    <citation type="journal article" date="2020" name="Microb. Genom.">
        <title>Genetic diversity of clinical and environmental Mucorales isolates obtained from an investigation of mucormycosis cases among solid organ transplant recipients.</title>
        <authorList>
            <person name="Nguyen M.H."/>
            <person name="Kaul D."/>
            <person name="Muto C."/>
            <person name="Cheng S.J."/>
            <person name="Richter R.A."/>
            <person name="Bruno V.M."/>
            <person name="Liu G."/>
            <person name="Beyhan S."/>
            <person name="Sundermann A.J."/>
            <person name="Mounaud S."/>
            <person name="Pasculle A.W."/>
            <person name="Nierman W.C."/>
            <person name="Driscoll E."/>
            <person name="Cumbie R."/>
            <person name="Clancy C.J."/>
            <person name="Dupont C.L."/>
        </authorList>
    </citation>
    <scope>NUCLEOTIDE SEQUENCE</scope>
    <source>
        <strain evidence="5">GL16</strain>
    </source>
</reference>
<name>A0A9P6YG73_RHIOR</name>
<dbReference type="AlphaFoldDB" id="A0A9P6YG73"/>
<evidence type="ECO:0000313" key="5">
    <source>
        <dbReference type="EMBL" id="KAG1547605.1"/>
    </source>
</evidence>
<feature type="region of interest" description="Disordered" evidence="3">
    <location>
        <begin position="587"/>
        <end position="611"/>
    </location>
</feature>
<dbReference type="GO" id="GO:0005085">
    <property type="term" value="F:guanyl-nucleotide exchange factor activity"/>
    <property type="evidence" value="ECO:0007669"/>
    <property type="project" value="UniProtKB-KW"/>
</dbReference>
<dbReference type="Proteomes" id="UP000717996">
    <property type="component" value="Unassembled WGS sequence"/>
</dbReference>
<feature type="compositionally biased region" description="Polar residues" evidence="3">
    <location>
        <begin position="591"/>
        <end position="604"/>
    </location>
</feature>
<feature type="domain" description="Ras-GEF" evidence="4">
    <location>
        <begin position="242"/>
        <end position="482"/>
    </location>
</feature>
<comment type="caution">
    <text evidence="5">The sequence shown here is derived from an EMBL/GenBank/DDBJ whole genome shotgun (WGS) entry which is preliminary data.</text>
</comment>
<protein>
    <recommendedName>
        <fullName evidence="4">Ras-GEF domain-containing protein</fullName>
    </recommendedName>
</protein>
<dbReference type="Gene3D" id="1.10.840.10">
    <property type="entry name" value="Ras guanine-nucleotide exchange factors catalytic domain"/>
    <property type="match status" value="1"/>
</dbReference>
<dbReference type="PROSITE" id="PS50009">
    <property type="entry name" value="RASGEF_CAT"/>
    <property type="match status" value="1"/>
</dbReference>
<organism evidence="5 6">
    <name type="scientific">Rhizopus oryzae</name>
    <name type="common">Mucormycosis agent</name>
    <name type="synonym">Rhizopus arrhizus var. delemar</name>
    <dbReference type="NCBI Taxonomy" id="64495"/>
    <lineage>
        <taxon>Eukaryota</taxon>
        <taxon>Fungi</taxon>
        <taxon>Fungi incertae sedis</taxon>
        <taxon>Mucoromycota</taxon>
        <taxon>Mucoromycotina</taxon>
        <taxon>Mucoromycetes</taxon>
        <taxon>Mucorales</taxon>
        <taxon>Mucorineae</taxon>
        <taxon>Rhizopodaceae</taxon>
        <taxon>Rhizopus</taxon>
    </lineage>
</organism>
<dbReference type="InterPro" id="IPR036964">
    <property type="entry name" value="RASGEF_cat_dom_sf"/>
</dbReference>
<dbReference type="OrthoDB" id="546434at2759"/>
<evidence type="ECO:0000313" key="6">
    <source>
        <dbReference type="Proteomes" id="UP000717996"/>
    </source>
</evidence>
<sequence length="691" mass="76798">MEDPLSSLNTASHHFDNGQIKDAYYLFLNTAQNAIQPFFDVKFVHCSIVSKPQKYDTLLCILRTCLDEIEKIVENHSISTNKAPPPLPPKPSTSSKPVLPPKPTRPLPVAPAIKQDSEVALPRVPNGEIDPSHLVPAQTNNNDTLTPSANSKNIPHIPAPPLLTTHRVLQTKLDSLESLLNDYRTQKRLVQQGTDNGQMTESELNDAIARYTPCVAEAKHTLNKIRTVYMTAATIPSILHFQPGIIAYQITRIESAIFSVIPAQALLTHSPKNPHPRIIASTDFFNFITRLIEHSILLPQEASSRAQHIHHWIKIATKCQDLNNYQTLKAIVSALGTPPVQRLKRTWAYIPKKSMVKLEALNELMSESNNYGKYREHMGIASTSVLNGKSVTKIQSDHCKRPTVPFLGTFIHDMTYLLAAVQQQQGTSSDALQKDARVQKLLKTLSLFQSCPPYDKKPNAMYAKALQKNPIRPAFTQAIHRSKSSFGRLGGAIGFGGNNESEVSLEKISVGDNDEEDGDNFDVEEQSSLVTQYILMRPWVSQDTVDELSQLREPPVRLRPGAARSNSVGSQYANSLISSSTSSFMRMSASGHSTTTNASLSTLESRPESFDDVTRLQGREGLYSSSPLSESRMYKEDHGFTASPIADRNMRSDKWDNPTLVYSKAPTVPPRPRHENVLSHKVLIETDIPQI</sequence>
<dbReference type="PANTHER" id="PTHR23113">
    <property type="entry name" value="GUANINE NUCLEOTIDE EXCHANGE FACTOR"/>
    <property type="match status" value="1"/>
</dbReference>
<dbReference type="GO" id="GO:0007265">
    <property type="term" value="P:Ras protein signal transduction"/>
    <property type="evidence" value="ECO:0007669"/>
    <property type="project" value="TreeGrafter"/>
</dbReference>
<feature type="compositionally biased region" description="Pro residues" evidence="3">
    <location>
        <begin position="98"/>
        <end position="109"/>
    </location>
</feature>
<dbReference type="InterPro" id="IPR023578">
    <property type="entry name" value="Ras_GEF_dom_sf"/>
</dbReference>
<evidence type="ECO:0000256" key="3">
    <source>
        <dbReference type="SAM" id="MobiDB-lite"/>
    </source>
</evidence>
<proteinExistence type="predicted"/>
<evidence type="ECO:0000259" key="4">
    <source>
        <dbReference type="PROSITE" id="PS50009"/>
    </source>
</evidence>
<dbReference type="EMBL" id="JAANIT010000450">
    <property type="protein sequence ID" value="KAG1547605.1"/>
    <property type="molecule type" value="Genomic_DNA"/>
</dbReference>
<dbReference type="SMART" id="SM00147">
    <property type="entry name" value="RasGEF"/>
    <property type="match status" value="1"/>
</dbReference>
<dbReference type="InterPro" id="IPR001895">
    <property type="entry name" value="RASGEF_cat_dom"/>
</dbReference>
<dbReference type="Pfam" id="PF00617">
    <property type="entry name" value="RasGEF"/>
    <property type="match status" value="1"/>
</dbReference>
<dbReference type="GO" id="GO:0005886">
    <property type="term" value="C:plasma membrane"/>
    <property type="evidence" value="ECO:0007669"/>
    <property type="project" value="TreeGrafter"/>
</dbReference>
<evidence type="ECO:0000256" key="2">
    <source>
        <dbReference type="PROSITE-ProRule" id="PRU00168"/>
    </source>
</evidence>
<dbReference type="PANTHER" id="PTHR23113:SF368">
    <property type="entry name" value="CELL DIVISION CONTROL PROTEIN 25"/>
    <property type="match status" value="1"/>
</dbReference>
<accession>A0A9P6YG73</accession>
<dbReference type="SUPFAM" id="SSF48366">
    <property type="entry name" value="Ras GEF"/>
    <property type="match status" value="1"/>
</dbReference>
<evidence type="ECO:0000256" key="1">
    <source>
        <dbReference type="ARBA" id="ARBA00022658"/>
    </source>
</evidence>
<keyword evidence="1 2" id="KW-0344">Guanine-nucleotide releasing factor</keyword>
<gene>
    <name evidence="5" type="ORF">G6F51_004161</name>
</gene>